<dbReference type="GO" id="GO:0005739">
    <property type="term" value="C:mitochondrion"/>
    <property type="evidence" value="ECO:0007669"/>
    <property type="project" value="TreeGrafter"/>
</dbReference>
<evidence type="ECO:0000313" key="5">
    <source>
        <dbReference type="EMBL" id="KAK1444007.1"/>
    </source>
</evidence>
<dbReference type="InterPro" id="IPR006073">
    <property type="entry name" value="GTP-bd"/>
</dbReference>
<proteinExistence type="predicted"/>
<dbReference type="PANTHER" id="PTHR45782">
    <property type="entry name" value="MITOCHONDRIAL RIBOSOME-ASSOCIATED GTPASE 1"/>
    <property type="match status" value="1"/>
</dbReference>
<dbReference type="GO" id="GO:0032543">
    <property type="term" value="P:mitochondrial translation"/>
    <property type="evidence" value="ECO:0007669"/>
    <property type="project" value="TreeGrafter"/>
</dbReference>
<evidence type="ECO:0000313" key="6">
    <source>
        <dbReference type="Proteomes" id="UP001230268"/>
    </source>
</evidence>
<dbReference type="GO" id="GO:0003924">
    <property type="term" value="F:GTPase activity"/>
    <property type="evidence" value="ECO:0007669"/>
    <property type="project" value="TreeGrafter"/>
</dbReference>
<feature type="domain" description="G" evidence="4">
    <location>
        <begin position="185"/>
        <end position="297"/>
    </location>
</feature>
<keyword evidence="1" id="KW-0547">Nucleotide-binding</keyword>
<dbReference type="InterPro" id="IPR023179">
    <property type="entry name" value="GTP-bd_ortho_bundle_sf"/>
</dbReference>
<evidence type="ECO:0000256" key="3">
    <source>
        <dbReference type="SAM" id="MobiDB-lite"/>
    </source>
</evidence>
<dbReference type="Gene3D" id="1.10.1580.10">
    <property type="match status" value="1"/>
</dbReference>
<keyword evidence="2" id="KW-0342">GTP-binding</keyword>
<sequence length="392" mass="44190">MEEPKKYKQRTSRPSGPSLDDFIYRKPPTPDHTERSTLYHTHAPINNAGALHKGRDSCFVPRDRFIFDRSITWYPGHMAKGKLDIGKKKKAVDCILEVRDARAPLTCSNCSLLEEYPEHIPRLVVLNKADLAPKSDLNRVRELLESSGRKVVLFSALGLKKITKITEFVANNVSPKFKTLGVWMMVVGLPNVGKSSIINALKRYSFTQRFYSPAGHGEPTKLKPSMAKCAATAGSTKLIDAFYVSEKPKLFCFDTPGIMLPKMGCPEINLKLAAIGCLDDHQAGEDYIADYILYTLNRKNMLGYVSALGLPHPTDDMRKVMDHISNILERKYSTIEPSNCYRIFINQFRLGHFGRICLDDLHDIVRRGDLSDFELSEPPGPRGPSQWRIHGL</sequence>
<dbReference type="Pfam" id="PF01926">
    <property type="entry name" value="MMR_HSR1"/>
    <property type="match status" value="1"/>
</dbReference>
<feature type="region of interest" description="Disordered" evidence="3">
    <location>
        <begin position="1"/>
        <end position="35"/>
    </location>
</feature>
<dbReference type="SUPFAM" id="SSF52540">
    <property type="entry name" value="P-loop containing nucleoside triphosphate hydrolases"/>
    <property type="match status" value="1"/>
</dbReference>
<feature type="compositionally biased region" description="Basic and acidic residues" evidence="3">
    <location>
        <begin position="22"/>
        <end position="35"/>
    </location>
</feature>
<gene>
    <name evidence="5" type="ORF">BgAZ_208830</name>
</gene>
<feature type="region of interest" description="Disordered" evidence="3">
    <location>
        <begin position="373"/>
        <end position="392"/>
    </location>
</feature>
<keyword evidence="6" id="KW-1185">Reference proteome</keyword>
<protein>
    <submittedName>
        <fullName evidence="5">Mitochondrial ribosome-associated GTPase 1 like protein</fullName>
    </submittedName>
</protein>
<dbReference type="GO" id="GO:0005525">
    <property type="term" value="F:GTP binding"/>
    <property type="evidence" value="ECO:0007669"/>
    <property type="project" value="UniProtKB-KW"/>
</dbReference>
<evidence type="ECO:0000256" key="1">
    <source>
        <dbReference type="ARBA" id="ARBA00022741"/>
    </source>
</evidence>
<evidence type="ECO:0000256" key="2">
    <source>
        <dbReference type="ARBA" id="ARBA00023134"/>
    </source>
</evidence>
<evidence type="ECO:0000259" key="4">
    <source>
        <dbReference type="Pfam" id="PF01926"/>
    </source>
</evidence>
<comment type="caution">
    <text evidence="5">The sequence shown here is derived from an EMBL/GenBank/DDBJ whole genome shotgun (WGS) entry which is preliminary data.</text>
</comment>
<dbReference type="EMBL" id="JAVEPI010000002">
    <property type="protein sequence ID" value="KAK1444007.1"/>
    <property type="molecule type" value="Genomic_DNA"/>
</dbReference>
<dbReference type="InterPro" id="IPR027417">
    <property type="entry name" value="P-loop_NTPase"/>
</dbReference>
<dbReference type="AlphaFoldDB" id="A0AAD8PER2"/>
<dbReference type="CDD" id="cd01856">
    <property type="entry name" value="YlqF"/>
    <property type="match status" value="1"/>
</dbReference>
<dbReference type="PANTHER" id="PTHR45782:SF4">
    <property type="entry name" value="MITOCHONDRIAL RIBOSOME-ASSOCIATED GTPASE 1"/>
    <property type="match status" value="1"/>
</dbReference>
<name>A0AAD8PER2_BABGI</name>
<accession>A0AAD8PER2</accession>
<dbReference type="Gene3D" id="3.40.50.300">
    <property type="entry name" value="P-loop containing nucleotide triphosphate hydrolases"/>
    <property type="match status" value="1"/>
</dbReference>
<organism evidence="5 6">
    <name type="scientific">Babesia gibsoni</name>
    <dbReference type="NCBI Taxonomy" id="33632"/>
    <lineage>
        <taxon>Eukaryota</taxon>
        <taxon>Sar</taxon>
        <taxon>Alveolata</taxon>
        <taxon>Apicomplexa</taxon>
        <taxon>Aconoidasida</taxon>
        <taxon>Piroplasmida</taxon>
        <taxon>Babesiidae</taxon>
        <taxon>Babesia</taxon>
    </lineage>
</organism>
<dbReference type="Proteomes" id="UP001230268">
    <property type="component" value="Unassembled WGS sequence"/>
</dbReference>
<reference evidence="5" key="1">
    <citation type="submission" date="2023-08" db="EMBL/GenBank/DDBJ databases">
        <title>Draft sequence of the Babesia gibsoni genome.</title>
        <authorList>
            <person name="Yamagishi J.Y."/>
            <person name="Xuan X.X."/>
        </authorList>
    </citation>
    <scope>NUCLEOTIDE SEQUENCE</scope>
    <source>
        <strain evidence="5">Azabu</strain>
    </source>
</reference>